<dbReference type="Gene3D" id="3.40.350.10">
    <property type="entry name" value="Creatinase/prolidase N-terminal domain"/>
    <property type="match status" value="1"/>
</dbReference>
<keyword evidence="3" id="KW-0031">Aminopeptidase</keyword>
<accession>A0ABS4YMY8</accession>
<dbReference type="InterPro" id="IPR036005">
    <property type="entry name" value="Creatinase/aminopeptidase-like"/>
</dbReference>
<dbReference type="Proteomes" id="UP000698222">
    <property type="component" value="Unassembled WGS sequence"/>
</dbReference>
<feature type="region of interest" description="Disordered" evidence="1">
    <location>
        <begin position="1"/>
        <end position="26"/>
    </location>
</feature>
<dbReference type="InterPro" id="IPR000994">
    <property type="entry name" value="Pept_M24"/>
</dbReference>
<keyword evidence="4" id="KW-1185">Reference proteome</keyword>
<evidence type="ECO:0000259" key="2">
    <source>
        <dbReference type="Pfam" id="PF00557"/>
    </source>
</evidence>
<dbReference type="EMBL" id="JAGIOC010000001">
    <property type="protein sequence ID" value="MBP2410161.1"/>
    <property type="molecule type" value="Genomic_DNA"/>
</dbReference>
<gene>
    <name evidence="3" type="ORF">JOF44_003064</name>
</gene>
<protein>
    <submittedName>
        <fullName evidence="3">Xaa-Pro aminopeptidase</fullName>
    </submittedName>
</protein>
<dbReference type="PANTHER" id="PTHR46112:SF2">
    <property type="entry name" value="XAA-PRO AMINOPEPTIDASE P-RELATED"/>
    <property type="match status" value="1"/>
</dbReference>
<evidence type="ECO:0000313" key="4">
    <source>
        <dbReference type="Proteomes" id="UP000698222"/>
    </source>
</evidence>
<dbReference type="PANTHER" id="PTHR46112">
    <property type="entry name" value="AMINOPEPTIDASE"/>
    <property type="match status" value="1"/>
</dbReference>
<dbReference type="GO" id="GO:0004177">
    <property type="term" value="F:aminopeptidase activity"/>
    <property type="evidence" value="ECO:0007669"/>
    <property type="project" value="UniProtKB-KW"/>
</dbReference>
<reference evidence="3 4" key="1">
    <citation type="submission" date="2021-03" db="EMBL/GenBank/DDBJ databases">
        <title>Sequencing the genomes of 1000 actinobacteria strains.</title>
        <authorList>
            <person name="Klenk H.-P."/>
        </authorList>
    </citation>
    <scope>NUCLEOTIDE SEQUENCE [LARGE SCALE GENOMIC DNA]</scope>
    <source>
        <strain evidence="3 4">DSM 14564</strain>
    </source>
</reference>
<proteinExistence type="predicted"/>
<dbReference type="SUPFAM" id="SSF53092">
    <property type="entry name" value="Creatinase/prolidase N-terminal domain"/>
    <property type="match status" value="1"/>
</dbReference>
<dbReference type="SUPFAM" id="SSF55920">
    <property type="entry name" value="Creatinase/aminopeptidase"/>
    <property type="match status" value="1"/>
</dbReference>
<feature type="domain" description="Peptidase M24" evidence="2">
    <location>
        <begin position="197"/>
        <end position="418"/>
    </location>
</feature>
<keyword evidence="3" id="KW-0645">Protease</keyword>
<evidence type="ECO:0000313" key="3">
    <source>
        <dbReference type="EMBL" id="MBP2410161.1"/>
    </source>
</evidence>
<keyword evidence="3" id="KW-0378">Hydrolase</keyword>
<dbReference type="Gene3D" id="3.90.230.10">
    <property type="entry name" value="Creatinase/methionine aminopeptidase superfamily"/>
    <property type="match status" value="1"/>
</dbReference>
<dbReference type="RefSeq" id="WP_209893344.1">
    <property type="nucleotide sequence ID" value="NZ_BAAAJV010000041.1"/>
</dbReference>
<name>A0ABS4YMY8_9MICO</name>
<dbReference type="InterPro" id="IPR050659">
    <property type="entry name" value="Peptidase_M24B"/>
</dbReference>
<comment type="caution">
    <text evidence="3">The sequence shown here is derived from an EMBL/GenBank/DDBJ whole genome shotgun (WGS) entry which is preliminary data.</text>
</comment>
<dbReference type="Pfam" id="PF00557">
    <property type="entry name" value="Peptidase_M24"/>
    <property type="match status" value="1"/>
</dbReference>
<organism evidence="3 4">
    <name type="scientific">Brachybacterium fresconis</name>
    <dbReference type="NCBI Taxonomy" id="173363"/>
    <lineage>
        <taxon>Bacteria</taxon>
        <taxon>Bacillati</taxon>
        <taxon>Actinomycetota</taxon>
        <taxon>Actinomycetes</taxon>
        <taxon>Micrococcales</taxon>
        <taxon>Dermabacteraceae</taxon>
        <taxon>Brachybacterium</taxon>
    </lineage>
</organism>
<dbReference type="InterPro" id="IPR029149">
    <property type="entry name" value="Creatin/AminoP/Spt16_N"/>
</dbReference>
<dbReference type="CDD" id="cd01066">
    <property type="entry name" value="APP_MetAP"/>
    <property type="match status" value="1"/>
</dbReference>
<sequence length="438" mass="47048">MSTAHGKSTAHDMSAAHDRSDPVVPTYSDAERERRWGLLRSVMHRAGLDAMLVFGEHEDSGPAPFAYDAWITNDRPGMTVLVPRDGDPISLLPMEMFSKDHLESARRGESLWIAPENLRTPRDSRVVIATLHELGLARAAIGVVGLEPYPPWHPEGIMPYGLWSTVLAEFPEADFRPVGALLSRLIMPLGAEEIAVVRRSAAIGDAMARAMVEAAAPGVPESAVYAAGMAAGYARGTTPAAMHFWSGPAPLASGLPPWSYRPQAPRVLADGDVISAEVFAHVAGRHTQHQVTITLGPPHEDLRRAADVAREAYDAGLAALRPGRTFGDVVEDLRGPYRAAGGWEFGPAIHTLNPMIAAAGFPVEASRRRAGADAYPPETDRPTMAADMVLEPGMTFALEPNYAYGRHLAYLGGTVLVTDDEPLELNPYTARLLRAGGG</sequence>
<evidence type="ECO:0000256" key="1">
    <source>
        <dbReference type="SAM" id="MobiDB-lite"/>
    </source>
</evidence>